<evidence type="ECO:0000313" key="3">
    <source>
        <dbReference type="Proteomes" id="UP000321245"/>
    </source>
</evidence>
<dbReference type="AlphaFoldDB" id="A0A511NI82"/>
<dbReference type="PANTHER" id="PTHR46825">
    <property type="entry name" value="D-ALANYL-D-ALANINE-CARBOXYPEPTIDASE/ENDOPEPTIDASE AMPH"/>
    <property type="match status" value="1"/>
</dbReference>
<name>A0A511NI82_9FLAO</name>
<dbReference type="Gene3D" id="3.40.710.10">
    <property type="entry name" value="DD-peptidase/beta-lactamase superfamily"/>
    <property type="match status" value="1"/>
</dbReference>
<keyword evidence="3" id="KW-1185">Reference proteome</keyword>
<sequence length="345" mass="39615">MKTLLKIFASIVFFTFHPFLFAQKSGQLKKEINQIIRTNHTFPFNGVILISKNGKTIFEEIHGFKNFEEKIPLKKGNQFEIMSNSKVFTSVLILKEVEKGQIDLQQSIKTYLPEISQTWADSVTVHQLLNHTHGIKEVTQPLLFKPGTEFKYGNYSNLLLGKILENVTQKTYRELATNLFDEIGLNETFLYTPTEKHQLVQGYFFRNNSLLANHQTMITEEELPADGIISTASDLAKWNHVLHHGKLLKPETYKLLVTPSAQSQHNVFGTTPQGYAYNIRNVVENQINYIGHTGLGDGFSSLNIYFPKTKISLIVLQNIMPENSDDYYFYEKQFKNLILNCDLVK</sequence>
<protein>
    <recommendedName>
        <fullName evidence="1">Beta-lactamase-related domain-containing protein</fullName>
    </recommendedName>
</protein>
<dbReference type="RefSeq" id="WP_019975191.1">
    <property type="nucleotide sequence ID" value="NZ_BJXC01000015.1"/>
</dbReference>
<evidence type="ECO:0000313" key="2">
    <source>
        <dbReference type="EMBL" id="GEM52406.1"/>
    </source>
</evidence>
<dbReference type="Pfam" id="PF00144">
    <property type="entry name" value="Beta-lactamase"/>
    <property type="match status" value="1"/>
</dbReference>
<feature type="domain" description="Beta-lactamase-related" evidence="1">
    <location>
        <begin position="47"/>
        <end position="326"/>
    </location>
</feature>
<organism evidence="2 3">
    <name type="scientific">Empedobacter brevis NBRC 14943 = ATCC 43319</name>
    <dbReference type="NCBI Taxonomy" id="1218108"/>
    <lineage>
        <taxon>Bacteria</taxon>
        <taxon>Pseudomonadati</taxon>
        <taxon>Bacteroidota</taxon>
        <taxon>Flavobacteriia</taxon>
        <taxon>Flavobacteriales</taxon>
        <taxon>Weeksellaceae</taxon>
        <taxon>Empedobacter</taxon>
    </lineage>
</organism>
<comment type="caution">
    <text evidence="2">The sequence shown here is derived from an EMBL/GenBank/DDBJ whole genome shotgun (WGS) entry which is preliminary data.</text>
</comment>
<dbReference type="STRING" id="1218108.GCA_000382425_01704"/>
<reference evidence="2 3" key="1">
    <citation type="submission" date="2019-07" db="EMBL/GenBank/DDBJ databases">
        <title>Whole genome shotgun sequence of Empedobacter brevis NBRC 14943.</title>
        <authorList>
            <person name="Hosoyama A."/>
            <person name="Uohara A."/>
            <person name="Ohji S."/>
            <person name="Ichikawa N."/>
        </authorList>
    </citation>
    <scope>NUCLEOTIDE SEQUENCE [LARGE SCALE GENOMIC DNA]</scope>
    <source>
        <strain evidence="2 3">NBRC 14943</strain>
    </source>
</reference>
<dbReference type="Proteomes" id="UP000321245">
    <property type="component" value="Unassembled WGS sequence"/>
</dbReference>
<proteinExistence type="predicted"/>
<dbReference type="InterPro" id="IPR050491">
    <property type="entry name" value="AmpC-like"/>
</dbReference>
<evidence type="ECO:0000259" key="1">
    <source>
        <dbReference type="Pfam" id="PF00144"/>
    </source>
</evidence>
<dbReference type="EMBL" id="BJXC01000015">
    <property type="protein sequence ID" value="GEM52406.1"/>
    <property type="molecule type" value="Genomic_DNA"/>
</dbReference>
<dbReference type="SUPFAM" id="SSF56601">
    <property type="entry name" value="beta-lactamase/transpeptidase-like"/>
    <property type="match status" value="1"/>
</dbReference>
<gene>
    <name evidence="2" type="ORF">EB1_21960</name>
</gene>
<dbReference type="PANTHER" id="PTHR46825:SF9">
    <property type="entry name" value="BETA-LACTAMASE-RELATED DOMAIN-CONTAINING PROTEIN"/>
    <property type="match status" value="1"/>
</dbReference>
<dbReference type="InterPro" id="IPR012338">
    <property type="entry name" value="Beta-lactam/transpept-like"/>
</dbReference>
<dbReference type="GeneID" id="84649881"/>
<accession>A0A511NI82</accession>
<dbReference type="InterPro" id="IPR001466">
    <property type="entry name" value="Beta-lactam-related"/>
</dbReference>